<reference evidence="1 3" key="1">
    <citation type="submission" date="2018-06" db="EMBL/GenBank/DDBJ databases">
        <authorList>
            <consortium name="Pathogen Informatics"/>
            <person name="Doyle S."/>
        </authorList>
    </citation>
    <scope>NUCLEOTIDE SEQUENCE [LARGE SCALE GENOMIC DNA]</scope>
    <source>
        <strain evidence="1 3">NCTC11159</strain>
    </source>
</reference>
<dbReference type="OrthoDB" id="8403777at2"/>
<gene>
    <name evidence="2" type="ORF">EV682_1234</name>
    <name evidence="1" type="ORF">NCTC11159_03694</name>
</gene>
<dbReference type="EMBL" id="UGHR01000003">
    <property type="protein sequence ID" value="STR45148.1"/>
    <property type="molecule type" value="Genomic_DNA"/>
</dbReference>
<organism evidence="1 3">
    <name type="scientific">Iodobacter fluviatilis</name>
    <dbReference type="NCBI Taxonomy" id="537"/>
    <lineage>
        <taxon>Bacteria</taxon>
        <taxon>Pseudomonadati</taxon>
        <taxon>Pseudomonadota</taxon>
        <taxon>Betaproteobacteria</taxon>
        <taxon>Neisseriales</taxon>
        <taxon>Chitinibacteraceae</taxon>
        <taxon>Iodobacter</taxon>
    </lineage>
</organism>
<keyword evidence="4" id="KW-1185">Reference proteome</keyword>
<name>A0A377SUZ8_9NEIS</name>
<dbReference type="Proteomes" id="UP000295794">
    <property type="component" value="Unassembled WGS sequence"/>
</dbReference>
<accession>A0A377SUZ8</accession>
<protein>
    <submittedName>
        <fullName evidence="1">Uncharacterized protein</fullName>
    </submittedName>
</protein>
<dbReference type="RefSeq" id="WP_115228850.1">
    <property type="nucleotide sequence ID" value="NZ_CAWOLO010000023.1"/>
</dbReference>
<evidence type="ECO:0000313" key="1">
    <source>
        <dbReference type="EMBL" id="STR45148.1"/>
    </source>
</evidence>
<reference evidence="2 4" key="2">
    <citation type="submission" date="2019-03" db="EMBL/GenBank/DDBJ databases">
        <title>Genomic Encyclopedia of Type Strains, Phase IV (KMG-IV): sequencing the most valuable type-strain genomes for metagenomic binning, comparative biology and taxonomic classification.</title>
        <authorList>
            <person name="Goeker M."/>
        </authorList>
    </citation>
    <scope>NUCLEOTIDE SEQUENCE [LARGE SCALE GENOMIC DNA]</scope>
    <source>
        <strain evidence="2 4">DSM 3764</strain>
    </source>
</reference>
<evidence type="ECO:0000313" key="3">
    <source>
        <dbReference type="Proteomes" id="UP000255108"/>
    </source>
</evidence>
<evidence type="ECO:0000313" key="2">
    <source>
        <dbReference type="EMBL" id="TCU81293.1"/>
    </source>
</evidence>
<proteinExistence type="predicted"/>
<sequence length="403" mass="46790">MKDRSAVDTIRGYFYQFDLSILSILRLINPDDSIEIECTEDIDIRTATELTATQCKYYAKTEYNHSVIKEAVMYMLSHFKEVKGGLKPKVKYAIRGHYASGQHKLDGGIDVKFLKDNFLTYTDKGKKHLHHDELNLNDTDLGEFLTLLTVDIQAEELDVQYRAVIRELETAFNCKEFSAEFYFYSNALAIIRELSIQPAPADRTITKKAFLKKLDTSGVLFNEWFVQRKGKKAYLAALRKEYFTELNISPFERFFLIETKPQMYMRDDLKELIHILSEKWSKLSKRDPAPFCPYIYIHGISDDELLALKKDLHVEEFKFIDGHDYQNADFNVHSIMQKASHDNGVRAKILNSIRNLEETLSAITKTRKVFQFHFGQSYFESTNPSVGFVKIQVELFSDIKAII</sequence>
<evidence type="ECO:0000313" key="4">
    <source>
        <dbReference type="Proteomes" id="UP000295794"/>
    </source>
</evidence>
<dbReference type="NCBIfam" id="NF042945">
    <property type="entry name" value="DUF4297_antiphage"/>
    <property type="match status" value="1"/>
</dbReference>
<dbReference type="EMBL" id="SMBT01000023">
    <property type="protein sequence ID" value="TCU81293.1"/>
    <property type="molecule type" value="Genomic_DNA"/>
</dbReference>
<dbReference type="AlphaFoldDB" id="A0A377SUZ8"/>
<dbReference type="Proteomes" id="UP000255108">
    <property type="component" value="Unassembled WGS sequence"/>
</dbReference>